<sequence>MDAVQEFVQGKDPKMDEETRKQFEKLSQGALSAFEKSMAEGGTVRVNTTQQLSASTIDDCMTVAAFLGADESKNARLLRTLVKVTGDGDMPIRCKALKVETGDFYASCAKFYSNHQANISQDELCRDSCILCRNRITPQLPLPWLQVYHLGRRLFGFPASDSMHLRLIPKALTKAAETLLLRWGRIQNGADVLLHGLRQDQFRRLNGARAKITGYNNKTGRYYVAFNNASLAPAGNSRAQLNPTNLLQLCSVRLVSGGTAEICGKTSDGQYLVQNSSADHGHQHQCMDKEGSTQVASPSSVILPPGVCARIVGLSNNTHLNGKLATVISWDHRSQRYLARLQSQEHVRPRLRCLVL</sequence>
<dbReference type="EMBL" id="HBHP01002142">
    <property type="protein sequence ID" value="CAD9746652.1"/>
    <property type="molecule type" value="Transcribed_RNA"/>
</dbReference>
<proteinExistence type="predicted"/>
<protein>
    <submittedName>
        <fullName evidence="1">Uncharacterized protein</fullName>
    </submittedName>
</protein>
<accession>A0A7S2TG37</accession>
<evidence type="ECO:0000313" key="1">
    <source>
        <dbReference type="EMBL" id="CAD9746652.1"/>
    </source>
</evidence>
<organism evidence="1">
    <name type="scientific">Lotharella oceanica</name>
    <dbReference type="NCBI Taxonomy" id="641309"/>
    <lineage>
        <taxon>Eukaryota</taxon>
        <taxon>Sar</taxon>
        <taxon>Rhizaria</taxon>
        <taxon>Cercozoa</taxon>
        <taxon>Chlorarachniophyceae</taxon>
        <taxon>Lotharella</taxon>
    </lineage>
</organism>
<reference evidence="1" key="1">
    <citation type="submission" date="2021-01" db="EMBL/GenBank/DDBJ databases">
        <authorList>
            <person name="Corre E."/>
            <person name="Pelletier E."/>
            <person name="Niang G."/>
            <person name="Scheremetjew M."/>
            <person name="Finn R."/>
            <person name="Kale V."/>
            <person name="Holt S."/>
            <person name="Cochrane G."/>
            <person name="Meng A."/>
            <person name="Brown T."/>
            <person name="Cohen L."/>
        </authorList>
    </citation>
    <scope>NUCLEOTIDE SEQUENCE</scope>
    <source>
        <strain evidence="1">CCMP622</strain>
    </source>
</reference>
<dbReference type="AlphaFoldDB" id="A0A7S2TG37"/>
<name>A0A7S2TG37_9EUKA</name>
<gene>
    <name evidence="1" type="ORF">LSP00402_LOCUS1400</name>
</gene>